<dbReference type="Proteomes" id="UP000239549">
    <property type="component" value="Unassembled WGS sequence"/>
</dbReference>
<dbReference type="InterPro" id="IPR034466">
    <property type="entry name" value="Methyltransferase_Class_B"/>
</dbReference>
<dbReference type="Gene3D" id="3.40.50.280">
    <property type="entry name" value="Cobalamin-binding domain"/>
    <property type="match status" value="1"/>
</dbReference>
<dbReference type="CDD" id="cd02068">
    <property type="entry name" value="radical_SAM_B12_BD"/>
    <property type="match status" value="1"/>
</dbReference>
<dbReference type="Gene3D" id="3.80.30.20">
    <property type="entry name" value="tm_1862 like domain"/>
    <property type="match status" value="1"/>
</dbReference>
<dbReference type="SFLD" id="SFLDG01123">
    <property type="entry name" value="methyltransferase_(Class_B)"/>
    <property type="match status" value="1"/>
</dbReference>
<reference evidence="9" key="1">
    <citation type="submission" date="2018-02" db="EMBL/GenBank/DDBJ databases">
        <title>Genome sequence of Desulfocucumis palustris strain NAW-5.</title>
        <authorList>
            <person name="Watanabe M."/>
            <person name="Kojima H."/>
            <person name="Fukui M."/>
        </authorList>
    </citation>
    <scope>NUCLEOTIDE SEQUENCE [LARGE SCALE GENOMIC DNA]</scope>
    <source>
        <strain evidence="9">NAW-5</strain>
    </source>
</reference>
<dbReference type="PANTHER" id="PTHR43409">
    <property type="entry name" value="ANAEROBIC MAGNESIUM-PROTOPORPHYRIN IX MONOMETHYL ESTER CYCLASE-RELATED"/>
    <property type="match status" value="1"/>
</dbReference>
<dbReference type="InterPro" id="IPR023404">
    <property type="entry name" value="rSAM_horseshoe"/>
</dbReference>
<keyword evidence="9" id="KW-1185">Reference proteome</keyword>
<comment type="cofactor">
    <cofactor evidence="1">
        <name>[4Fe-4S] cluster</name>
        <dbReference type="ChEBI" id="CHEBI:49883"/>
    </cofactor>
</comment>
<gene>
    <name evidence="8" type="ORF">DCCM_2946</name>
</gene>
<evidence type="ECO:0000259" key="6">
    <source>
        <dbReference type="PROSITE" id="PS51332"/>
    </source>
</evidence>
<organism evidence="8 9">
    <name type="scientific">Desulfocucumis palustris</name>
    <dbReference type="NCBI Taxonomy" id="1898651"/>
    <lineage>
        <taxon>Bacteria</taxon>
        <taxon>Bacillati</taxon>
        <taxon>Bacillota</taxon>
        <taxon>Clostridia</taxon>
        <taxon>Eubacteriales</taxon>
        <taxon>Desulfocucumaceae</taxon>
        <taxon>Desulfocucumis</taxon>
    </lineage>
</organism>
<comment type="caution">
    <text evidence="8">The sequence shown here is derived from an EMBL/GenBank/DDBJ whole genome shotgun (WGS) entry which is preliminary data.</text>
</comment>
<dbReference type="InterPro" id="IPR058240">
    <property type="entry name" value="rSAM_sf"/>
</dbReference>
<dbReference type="SUPFAM" id="SSF102114">
    <property type="entry name" value="Radical SAM enzymes"/>
    <property type="match status" value="1"/>
</dbReference>
<keyword evidence="5" id="KW-0411">Iron-sulfur</keyword>
<dbReference type="GO" id="GO:0003824">
    <property type="term" value="F:catalytic activity"/>
    <property type="evidence" value="ECO:0007669"/>
    <property type="project" value="InterPro"/>
</dbReference>
<dbReference type="PROSITE" id="PS51918">
    <property type="entry name" value="RADICAL_SAM"/>
    <property type="match status" value="1"/>
</dbReference>
<keyword evidence="2" id="KW-0949">S-adenosyl-L-methionine</keyword>
<evidence type="ECO:0000256" key="1">
    <source>
        <dbReference type="ARBA" id="ARBA00001966"/>
    </source>
</evidence>
<dbReference type="GO" id="GO:0046872">
    <property type="term" value="F:metal ion binding"/>
    <property type="evidence" value="ECO:0007669"/>
    <property type="project" value="UniProtKB-KW"/>
</dbReference>
<dbReference type="SMART" id="SM00729">
    <property type="entry name" value="Elp3"/>
    <property type="match status" value="1"/>
</dbReference>
<dbReference type="EMBL" id="BFAV01000121">
    <property type="protein sequence ID" value="GBF33835.1"/>
    <property type="molecule type" value="Genomic_DNA"/>
</dbReference>
<dbReference type="PANTHER" id="PTHR43409:SF16">
    <property type="entry name" value="SLR0320 PROTEIN"/>
    <property type="match status" value="1"/>
</dbReference>
<sequence>MKILLLNPPFLNKYSKSSRSPAVNKSGTIYFPLWLSYAAGVLDKEGHELKIIDASAKCLSKDDTLNRIKKFRPELIAIDTSTPSINSDLKFAKTIKEVLPETKICLVGTHASACVDEILPESYFVDFIARREYDFTLRELAEKLNNPEQYGEIAGISYVAAGKVVNNPDREYIQNLDELPFVSEVYKKYLDIKDYFYAHVSYPTVSIFASRGCPSRCFYCMYSQVMFGKRYRRRSAKSLFDECVYITQNFPEVKEILIDDDNFVVDQDNVKDFCRLMIDNRVKLKWIVQVRVTLQYDTMVLMKKAGCKLIVAGYESGNQQILDNMHKGITLEQSLKFNENAKKAKLRVHGCFMVGNPGETKKTMLETLEFAKELRLDTAQFFPLMVYPGTEAYDWAKRNDYIEAANYNNWLTDEGLHNCVLTTSEISSKELVDFCDYARRKFYLRPKFLFMKLGEVLTSPEDAKKTIKAYKTFRKYLFRRGMAW</sequence>
<accession>A0A2L2XC82</accession>
<protein>
    <submittedName>
        <fullName evidence="8">Fe-S oxidoreductase</fullName>
    </submittedName>
</protein>
<keyword evidence="3" id="KW-0479">Metal-binding</keyword>
<dbReference type="AlphaFoldDB" id="A0A2L2XC82"/>
<evidence type="ECO:0000256" key="4">
    <source>
        <dbReference type="ARBA" id="ARBA00023004"/>
    </source>
</evidence>
<name>A0A2L2XC82_9FIRM</name>
<dbReference type="InterPro" id="IPR051198">
    <property type="entry name" value="BchE-like"/>
</dbReference>
<dbReference type="OrthoDB" id="9801659at2"/>
<dbReference type="PROSITE" id="PS51332">
    <property type="entry name" value="B12_BINDING"/>
    <property type="match status" value="1"/>
</dbReference>
<feature type="domain" description="Radical SAM core" evidence="7">
    <location>
        <begin position="199"/>
        <end position="430"/>
    </location>
</feature>
<keyword evidence="4" id="KW-0408">Iron</keyword>
<evidence type="ECO:0000313" key="8">
    <source>
        <dbReference type="EMBL" id="GBF33835.1"/>
    </source>
</evidence>
<evidence type="ECO:0000313" key="9">
    <source>
        <dbReference type="Proteomes" id="UP000239549"/>
    </source>
</evidence>
<dbReference type="CDD" id="cd01335">
    <property type="entry name" value="Radical_SAM"/>
    <property type="match status" value="1"/>
</dbReference>
<dbReference type="RefSeq" id="WP_104372174.1">
    <property type="nucleotide sequence ID" value="NZ_BFAV01000121.1"/>
</dbReference>
<dbReference type="Pfam" id="PF04055">
    <property type="entry name" value="Radical_SAM"/>
    <property type="match status" value="1"/>
</dbReference>
<dbReference type="InterPro" id="IPR006158">
    <property type="entry name" value="Cobalamin-bd"/>
</dbReference>
<evidence type="ECO:0000256" key="2">
    <source>
        <dbReference type="ARBA" id="ARBA00022691"/>
    </source>
</evidence>
<dbReference type="Pfam" id="PF02310">
    <property type="entry name" value="B12-binding"/>
    <property type="match status" value="1"/>
</dbReference>
<dbReference type="SFLD" id="SFLDS00029">
    <property type="entry name" value="Radical_SAM"/>
    <property type="match status" value="1"/>
</dbReference>
<proteinExistence type="predicted"/>
<dbReference type="SFLD" id="SFLDG01082">
    <property type="entry name" value="B12-binding_domain_containing"/>
    <property type="match status" value="1"/>
</dbReference>
<dbReference type="InterPro" id="IPR006638">
    <property type="entry name" value="Elp3/MiaA/NifB-like_rSAM"/>
</dbReference>
<dbReference type="GO" id="GO:0031419">
    <property type="term" value="F:cobalamin binding"/>
    <property type="evidence" value="ECO:0007669"/>
    <property type="project" value="InterPro"/>
</dbReference>
<evidence type="ECO:0000256" key="3">
    <source>
        <dbReference type="ARBA" id="ARBA00022723"/>
    </source>
</evidence>
<evidence type="ECO:0000259" key="7">
    <source>
        <dbReference type="PROSITE" id="PS51918"/>
    </source>
</evidence>
<feature type="domain" description="B12-binding" evidence="6">
    <location>
        <begin position="17"/>
        <end position="151"/>
    </location>
</feature>
<dbReference type="GO" id="GO:0051539">
    <property type="term" value="F:4 iron, 4 sulfur cluster binding"/>
    <property type="evidence" value="ECO:0007669"/>
    <property type="project" value="UniProtKB-KW"/>
</dbReference>
<evidence type="ECO:0000256" key="5">
    <source>
        <dbReference type="ARBA" id="ARBA00023014"/>
    </source>
</evidence>
<dbReference type="InterPro" id="IPR007197">
    <property type="entry name" value="rSAM"/>
</dbReference>
<dbReference type="GO" id="GO:0005829">
    <property type="term" value="C:cytosol"/>
    <property type="evidence" value="ECO:0007669"/>
    <property type="project" value="TreeGrafter"/>
</dbReference>